<dbReference type="InterPro" id="IPR051534">
    <property type="entry name" value="CBASS_pafABC_assoc_protein"/>
</dbReference>
<evidence type="ECO:0000259" key="3">
    <source>
        <dbReference type="Pfam" id="PF25583"/>
    </source>
</evidence>
<dbReference type="Pfam" id="PF25583">
    <property type="entry name" value="WCX"/>
    <property type="match status" value="1"/>
</dbReference>
<dbReference type="Proteomes" id="UP000552045">
    <property type="component" value="Unassembled WGS sequence"/>
</dbReference>
<keyword evidence="4" id="KW-0647">Proteasome</keyword>
<evidence type="ECO:0000259" key="2">
    <source>
        <dbReference type="Pfam" id="PF19187"/>
    </source>
</evidence>
<gene>
    <name evidence="4" type="ORF">BKA02_002475</name>
</gene>
<feature type="domain" description="PafC HTH" evidence="2">
    <location>
        <begin position="11"/>
        <end position="134"/>
    </location>
</feature>
<dbReference type="PANTHER" id="PTHR34580">
    <property type="match status" value="1"/>
</dbReference>
<dbReference type="PIRSF" id="PIRSF016838">
    <property type="entry name" value="PafC"/>
    <property type="match status" value="1"/>
</dbReference>
<dbReference type="PROSITE" id="PS52050">
    <property type="entry name" value="WYL"/>
    <property type="match status" value="1"/>
</dbReference>
<evidence type="ECO:0000259" key="1">
    <source>
        <dbReference type="Pfam" id="PF13280"/>
    </source>
</evidence>
<comment type="caution">
    <text evidence="4">The sequence shown here is derived from an EMBL/GenBank/DDBJ whole genome shotgun (WGS) entry which is preliminary data.</text>
</comment>
<dbReference type="InterPro" id="IPR043839">
    <property type="entry name" value="PafC_HTH"/>
</dbReference>
<proteinExistence type="predicted"/>
<dbReference type="PANTHER" id="PTHR34580:SF1">
    <property type="entry name" value="PROTEIN PAFC"/>
    <property type="match status" value="1"/>
</dbReference>
<dbReference type="GO" id="GO:0000502">
    <property type="term" value="C:proteasome complex"/>
    <property type="evidence" value="ECO:0007669"/>
    <property type="project" value="UniProtKB-KW"/>
</dbReference>
<dbReference type="EMBL" id="JACCBH010000001">
    <property type="protein sequence ID" value="NYD55420.1"/>
    <property type="molecule type" value="Genomic_DNA"/>
</dbReference>
<reference evidence="4 5" key="1">
    <citation type="submission" date="2020-07" db="EMBL/GenBank/DDBJ databases">
        <title>Sequencing the genomes of 1000 actinobacteria strains.</title>
        <authorList>
            <person name="Klenk H.-P."/>
        </authorList>
    </citation>
    <scope>NUCLEOTIDE SEQUENCE [LARGE SCALE GENOMIC DNA]</scope>
    <source>
        <strain evidence="4 5">DSM 22185</strain>
    </source>
</reference>
<keyword evidence="5" id="KW-1185">Reference proteome</keyword>
<protein>
    <submittedName>
        <fullName evidence="4">Proteasome accessory factor C</fullName>
    </submittedName>
</protein>
<dbReference type="AlphaFoldDB" id="A0A7Y9JNK3"/>
<dbReference type="RefSeq" id="WP_179434479.1">
    <property type="nucleotide sequence ID" value="NZ_BAABLC010000004.1"/>
</dbReference>
<sequence>MNARKPRLTSDRVRAFLTLVPYLLERGEVSVADAAADFDVTETEMRAMVQKLTVIGLPGDEGYWQAPQELFDINWDLLDDQGIIEITNDVGLRRAPRLTAREAAALLAGLQLAASLPTVADSGVVAGLIAKLSRGAAGLPADVIVAPGAVDEVRTLVSQGIRDGVAISFAYRAPDAEPTTRTVDPVKVLITNGQWYLQGWCHLRRAMRTFHLDRVSDPRLTEIPIEHGEEPVPELFAVGSTEGEATVVLPEALAPLVREYLEHGTADVVDGVLTARLRVADPVSLKRLAARFGGRLSVTAPAHARTATREWAAAGLALYNEQSASAAG</sequence>
<name>A0A7Y9JNK3_9MICO</name>
<evidence type="ECO:0000313" key="5">
    <source>
        <dbReference type="Proteomes" id="UP000552045"/>
    </source>
</evidence>
<dbReference type="InterPro" id="IPR026881">
    <property type="entry name" value="WYL_dom"/>
</dbReference>
<organism evidence="4 5">
    <name type="scientific">Microbacterium pseudoresistens</name>
    <dbReference type="NCBI Taxonomy" id="640634"/>
    <lineage>
        <taxon>Bacteria</taxon>
        <taxon>Bacillati</taxon>
        <taxon>Actinomycetota</taxon>
        <taxon>Actinomycetes</taxon>
        <taxon>Micrococcales</taxon>
        <taxon>Microbacteriaceae</taxon>
        <taxon>Microbacterium</taxon>
    </lineage>
</organism>
<feature type="domain" description="WCX" evidence="3">
    <location>
        <begin position="244"/>
        <end position="314"/>
    </location>
</feature>
<feature type="domain" description="WYL" evidence="1">
    <location>
        <begin position="155"/>
        <end position="219"/>
    </location>
</feature>
<dbReference type="InterPro" id="IPR028349">
    <property type="entry name" value="PafC-like"/>
</dbReference>
<dbReference type="InterPro" id="IPR057727">
    <property type="entry name" value="WCX_dom"/>
</dbReference>
<evidence type="ECO:0000313" key="4">
    <source>
        <dbReference type="EMBL" id="NYD55420.1"/>
    </source>
</evidence>
<accession>A0A7Y9JNK3</accession>
<dbReference type="Pfam" id="PF13280">
    <property type="entry name" value="WYL"/>
    <property type="match status" value="1"/>
</dbReference>
<dbReference type="Pfam" id="PF19187">
    <property type="entry name" value="HTH_PafC"/>
    <property type="match status" value="1"/>
</dbReference>